<keyword evidence="14" id="KW-0443">Lipid metabolism</keyword>
<evidence type="ECO:0000313" key="19">
    <source>
        <dbReference type="EMBL" id="PIC26902.1"/>
    </source>
</evidence>
<evidence type="ECO:0000256" key="16">
    <source>
        <dbReference type="ARBA" id="ARBA00023221"/>
    </source>
</evidence>
<evidence type="ECO:0000256" key="8">
    <source>
        <dbReference type="ARBA" id="ARBA00022741"/>
    </source>
</evidence>
<evidence type="ECO:0000256" key="10">
    <source>
        <dbReference type="ARBA" id="ARBA00022778"/>
    </source>
</evidence>
<dbReference type="PANTHER" id="PTHR13101">
    <property type="entry name" value="PHOSPHOMEVALONATE KINASE"/>
    <property type="match status" value="1"/>
</dbReference>
<keyword evidence="4" id="KW-0963">Cytoplasm</keyword>
<evidence type="ECO:0000256" key="17">
    <source>
        <dbReference type="ARBA" id="ARBA00034549"/>
    </source>
</evidence>
<keyword evidence="6" id="KW-0153">Cholesterol metabolism</keyword>
<dbReference type="GO" id="GO:0006695">
    <property type="term" value="P:cholesterol biosynthetic process"/>
    <property type="evidence" value="ECO:0007669"/>
    <property type="project" value="UniProtKB-KW"/>
</dbReference>
<evidence type="ECO:0000256" key="1">
    <source>
        <dbReference type="ARBA" id="ARBA00004514"/>
    </source>
</evidence>
<evidence type="ECO:0000256" key="6">
    <source>
        <dbReference type="ARBA" id="ARBA00022548"/>
    </source>
</evidence>
<organism evidence="19 20">
    <name type="scientific">Caenorhabditis nigoni</name>
    <dbReference type="NCBI Taxonomy" id="1611254"/>
    <lineage>
        <taxon>Eukaryota</taxon>
        <taxon>Metazoa</taxon>
        <taxon>Ecdysozoa</taxon>
        <taxon>Nematoda</taxon>
        <taxon>Chromadorea</taxon>
        <taxon>Rhabditida</taxon>
        <taxon>Rhabditina</taxon>
        <taxon>Rhabditomorpha</taxon>
        <taxon>Rhabditoidea</taxon>
        <taxon>Rhabditidae</taxon>
        <taxon>Peloderinae</taxon>
        <taxon>Caenorhabditis</taxon>
    </lineage>
</organism>
<evidence type="ECO:0000313" key="20">
    <source>
        <dbReference type="Proteomes" id="UP000230233"/>
    </source>
</evidence>
<dbReference type="OrthoDB" id="2401875at2759"/>
<keyword evidence="16" id="KW-0753">Steroid metabolism</keyword>
<dbReference type="GO" id="GO:0019287">
    <property type="term" value="P:isopentenyl diphosphate biosynthetic process, mevalonate pathway"/>
    <property type="evidence" value="ECO:0007669"/>
    <property type="project" value="UniProtKB-UniPathway"/>
</dbReference>
<dbReference type="PANTHER" id="PTHR13101:SF1">
    <property type="entry name" value="PHOSPHOMEVALONATE KINASE"/>
    <property type="match status" value="1"/>
</dbReference>
<accession>A0A2G5THX4</accession>
<gene>
    <name evidence="19" type="primary">Cni-F32D8.13</name>
    <name evidence="19" type="synonym">Cnig_chr_V.g19336</name>
    <name evidence="19" type="ORF">B9Z55_019336</name>
</gene>
<dbReference type="Pfam" id="PF04275">
    <property type="entry name" value="P-mevalo_kinase"/>
    <property type="match status" value="1"/>
</dbReference>
<comment type="caution">
    <text evidence="19">The sequence shown here is derived from an EMBL/GenBank/DDBJ whole genome shotgun (WGS) entry which is preliminary data.</text>
</comment>
<dbReference type="UniPathway" id="UPA00057">
    <property type="reaction ID" value="UER00099"/>
</dbReference>
<evidence type="ECO:0000256" key="4">
    <source>
        <dbReference type="ARBA" id="ARBA00022490"/>
    </source>
</evidence>
<dbReference type="FunFam" id="3.40.50.300:FF:004173">
    <property type="entry name" value="Phosphomevalonate kinase, putative"/>
    <property type="match status" value="1"/>
</dbReference>
<feature type="binding site" evidence="18">
    <location>
        <begin position="26"/>
        <end position="32"/>
    </location>
    <ligand>
        <name>ATP</name>
        <dbReference type="ChEBI" id="CHEBI:30616"/>
    </ligand>
</feature>
<keyword evidence="20" id="KW-1185">Reference proteome</keyword>
<dbReference type="InterPro" id="IPR005919">
    <property type="entry name" value="Pmev_kin_anim"/>
</dbReference>
<keyword evidence="7" id="KW-0808">Transferase</keyword>
<protein>
    <recommendedName>
        <fullName evidence="17">Phosphomevalonate kinase</fullName>
        <ecNumber evidence="3">2.7.4.2</ecNumber>
    </recommendedName>
</protein>
<evidence type="ECO:0000256" key="14">
    <source>
        <dbReference type="ARBA" id="ARBA00023098"/>
    </source>
</evidence>
<dbReference type="EC" id="2.7.4.2" evidence="3"/>
<keyword evidence="12" id="KW-0752">Steroid biosynthesis</keyword>
<sequence length="203" mass="23541">MLMQDKNDKKKIAVRMVKFVIAISGKRKSGKDYCTNKLIKAFEKIQLPVSAVGISHSLKEEYAKIHNLNFGELLTDGPYKEQFRKDMIRWGEEVRNKDPSVFCRAALLSVDDSDIVIVSDCRRMTDFEFFVSNYKTLTVRVETIEDHRQQRGFRFVKGIDDAESECGLDDYKFDVVLKNITGENIDSRIEKIVEKVIYEINKL</sequence>
<dbReference type="GO" id="GO:0004631">
    <property type="term" value="F:phosphomevalonate kinase activity"/>
    <property type="evidence" value="ECO:0007669"/>
    <property type="project" value="UniProtKB-EC"/>
</dbReference>
<dbReference type="GO" id="GO:0005829">
    <property type="term" value="C:cytosol"/>
    <property type="evidence" value="ECO:0007669"/>
    <property type="project" value="UniProtKB-SubCell"/>
</dbReference>
<dbReference type="STRING" id="1611254.A0A2G5THX4"/>
<dbReference type="AlphaFoldDB" id="A0A2G5THX4"/>
<evidence type="ECO:0000256" key="7">
    <source>
        <dbReference type="ARBA" id="ARBA00022679"/>
    </source>
</evidence>
<comment type="subcellular location">
    <subcellularLocation>
        <location evidence="1">Cytoplasm</location>
        <location evidence="1">Cytosol</location>
    </subcellularLocation>
</comment>
<evidence type="ECO:0000256" key="3">
    <source>
        <dbReference type="ARBA" id="ARBA00012958"/>
    </source>
</evidence>
<dbReference type="Proteomes" id="UP000230233">
    <property type="component" value="Chromosome V"/>
</dbReference>
<dbReference type="PIRSF" id="PIRSF036639">
    <property type="entry name" value="PMK_anim"/>
    <property type="match status" value="1"/>
</dbReference>
<evidence type="ECO:0000256" key="15">
    <source>
        <dbReference type="ARBA" id="ARBA00023166"/>
    </source>
</evidence>
<evidence type="ECO:0000256" key="2">
    <source>
        <dbReference type="ARBA" id="ARBA00005017"/>
    </source>
</evidence>
<keyword evidence="13" id="KW-0756">Sterol biosynthesis</keyword>
<evidence type="ECO:0000256" key="18">
    <source>
        <dbReference type="PIRSR" id="PIRSR036639-1"/>
    </source>
</evidence>
<feature type="binding site" evidence="18">
    <location>
        <position position="151"/>
    </location>
    <ligand>
        <name>ATP</name>
        <dbReference type="ChEBI" id="CHEBI:30616"/>
    </ligand>
</feature>
<proteinExistence type="predicted"/>
<dbReference type="EMBL" id="PDUG01000005">
    <property type="protein sequence ID" value="PIC26902.1"/>
    <property type="molecule type" value="Genomic_DNA"/>
</dbReference>
<dbReference type="Gene3D" id="3.40.50.300">
    <property type="entry name" value="P-loop containing nucleotide triphosphate hydrolases"/>
    <property type="match status" value="1"/>
</dbReference>
<evidence type="ECO:0000256" key="11">
    <source>
        <dbReference type="ARBA" id="ARBA00022840"/>
    </source>
</evidence>
<name>A0A2G5THX4_9PELO</name>
<keyword evidence="11 18" id="KW-0067">ATP-binding</keyword>
<comment type="pathway">
    <text evidence="2">Isoprenoid biosynthesis; isopentenyl diphosphate biosynthesis via mevalonate pathway; isopentenyl diphosphate from (R)-mevalonate: step 2/3.</text>
</comment>
<keyword evidence="9" id="KW-0418">Kinase</keyword>
<evidence type="ECO:0000256" key="9">
    <source>
        <dbReference type="ARBA" id="ARBA00022777"/>
    </source>
</evidence>
<reference evidence="20" key="1">
    <citation type="submission" date="2017-10" db="EMBL/GenBank/DDBJ databases">
        <title>Rapid genome shrinkage in a self-fertile nematode reveals novel sperm competition proteins.</title>
        <authorList>
            <person name="Yin D."/>
            <person name="Schwarz E.M."/>
            <person name="Thomas C.G."/>
            <person name="Felde R.L."/>
            <person name="Korf I.F."/>
            <person name="Cutter A.D."/>
            <person name="Schartner C.M."/>
            <person name="Ralston E.J."/>
            <person name="Meyer B.J."/>
            <person name="Haag E.S."/>
        </authorList>
    </citation>
    <scope>NUCLEOTIDE SEQUENCE [LARGE SCALE GENOMIC DNA]</scope>
    <source>
        <strain evidence="20">JU1422</strain>
    </source>
</reference>
<keyword evidence="10" id="KW-0152">Cholesterol biosynthesis</keyword>
<evidence type="ECO:0000256" key="5">
    <source>
        <dbReference type="ARBA" id="ARBA00022516"/>
    </source>
</evidence>
<keyword evidence="15" id="KW-1207">Sterol metabolism</keyword>
<keyword evidence="5" id="KW-0444">Lipid biosynthesis</keyword>
<feature type="binding site" evidence="18">
    <location>
        <position position="179"/>
    </location>
    <ligand>
        <name>substrate</name>
    </ligand>
</feature>
<keyword evidence="8 18" id="KW-0547">Nucleotide-binding</keyword>
<dbReference type="InterPro" id="IPR027417">
    <property type="entry name" value="P-loop_NTPase"/>
</dbReference>
<dbReference type="GO" id="GO:0005524">
    <property type="term" value="F:ATP binding"/>
    <property type="evidence" value="ECO:0007669"/>
    <property type="project" value="UniProtKB-KW"/>
</dbReference>
<evidence type="ECO:0000256" key="12">
    <source>
        <dbReference type="ARBA" id="ARBA00022955"/>
    </source>
</evidence>
<evidence type="ECO:0000256" key="13">
    <source>
        <dbReference type="ARBA" id="ARBA00023011"/>
    </source>
</evidence>